<keyword evidence="1" id="KW-0479">Metal-binding</keyword>
<dbReference type="InterPro" id="IPR000315">
    <property type="entry name" value="Znf_B-box"/>
</dbReference>
<name>A0AAV6FI17_9TELE</name>
<dbReference type="PROSITE" id="PS50119">
    <property type="entry name" value="ZF_BBOX"/>
    <property type="match status" value="1"/>
</dbReference>
<dbReference type="SUPFAM" id="SSF57845">
    <property type="entry name" value="B-box zinc-binding domain"/>
    <property type="match status" value="1"/>
</dbReference>
<dbReference type="SMART" id="SM00336">
    <property type="entry name" value="BBOX"/>
    <property type="match status" value="1"/>
</dbReference>
<evidence type="ECO:0000256" key="2">
    <source>
        <dbReference type="ARBA" id="ARBA00022771"/>
    </source>
</evidence>
<comment type="caution">
    <text evidence="8">The sequence shown here is derived from an EMBL/GenBank/DDBJ whole genome shotgun (WGS) entry which is preliminary data.</text>
</comment>
<dbReference type="InterPro" id="IPR013083">
    <property type="entry name" value="Znf_RING/FYVE/PHD"/>
</dbReference>
<dbReference type="InterPro" id="IPR050143">
    <property type="entry name" value="TRIM/RBCC"/>
</dbReference>
<evidence type="ECO:0000256" key="3">
    <source>
        <dbReference type="ARBA" id="ARBA00022833"/>
    </source>
</evidence>
<gene>
    <name evidence="8" type="ORF">AALO_G00292430</name>
</gene>
<dbReference type="AlphaFoldDB" id="A0AAV6FI17"/>
<keyword evidence="9" id="KW-1185">Reference proteome</keyword>
<dbReference type="PROSITE" id="PS00518">
    <property type="entry name" value="ZF_RING_1"/>
    <property type="match status" value="1"/>
</dbReference>
<dbReference type="Gene3D" id="3.30.160.60">
    <property type="entry name" value="Classic Zinc Finger"/>
    <property type="match status" value="1"/>
</dbReference>
<keyword evidence="3" id="KW-0862">Zinc</keyword>
<dbReference type="Proteomes" id="UP000823561">
    <property type="component" value="Chromosome 23"/>
</dbReference>
<sequence length="253" mass="29150">MASNSFSVEDFSCPVCQGIFRDPVLLSCSHSFCKLCLQMVWDTGSRQCPICRRISSNTQPPLNLHLRNLCETFLQKRSQRTSAGSEVLCSLHSEKLKLFCLDDKQPVCLVCQTSKKHQNHYFSPINEAALDIKEELKIMLQSLREKRKTEEEVKLRSGQAVRNIQSQALEKERQTQEYFARLRKGLQDEEAARIAALMEKEKQMIRPMKKKIKKMSREISSLSDTISAIEKQMGADDLTFLQNYKSTVERCYS</sequence>
<dbReference type="EMBL" id="JADWDJ010000023">
    <property type="protein sequence ID" value="KAG5262119.1"/>
    <property type="molecule type" value="Genomic_DNA"/>
</dbReference>
<dbReference type="PANTHER" id="PTHR24103">
    <property type="entry name" value="E3 UBIQUITIN-PROTEIN LIGASE TRIM"/>
    <property type="match status" value="1"/>
</dbReference>
<protein>
    <submittedName>
        <fullName evidence="8">Uncharacterized protein</fullName>
    </submittedName>
</protein>
<dbReference type="Gene3D" id="3.30.40.10">
    <property type="entry name" value="Zinc/RING finger domain, C3HC4 (zinc finger)"/>
    <property type="match status" value="1"/>
</dbReference>
<dbReference type="InterPro" id="IPR017907">
    <property type="entry name" value="Znf_RING_CS"/>
</dbReference>
<organism evidence="8 9">
    <name type="scientific">Alosa alosa</name>
    <name type="common">allis shad</name>
    <dbReference type="NCBI Taxonomy" id="278164"/>
    <lineage>
        <taxon>Eukaryota</taxon>
        <taxon>Metazoa</taxon>
        <taxon>Chordata</taxon>
        <taxon>Craniata</taxon>
        <taxon>Vertebrata</taxon>
        <taxon>Euteleostomi</taxon>
        <taxon>Actinopterygii</taxon>
        <taxon>Neopterygii</taxon>
        <taxon>Teleostei</taxon>
        <taxon>Clupei</taxon>
        <taxon>Clupeiformes</taxon>
        <taxon>Clupeoidei</taxon>
        <taxon>Clupeidae</taxon>
        <taxon>Alosa</taxon>
    </lineage>
</organism>
<dbReference type="InterPro" id="IPR027370">
    <property type="entry name" value="Znf-RING_euk"/>
</dbReference>
<dbReference type="SMART" id="SM00184">
    <property type="entry name" value="RING"/>
    <property type="match status" value="1"/>
</dbReference>
<keyword evidence="2 4" id="KW-0863">Zinc-finger</keyword>
<dbReference type="InterPro" id="IPR001841">
    <property type="entry name" value="Znf_RING"/>
</dbReference>
<proteinExistence type="predicted"/>
<evidence type="ECO:0000313" key="9">
    <source>
        <dbReference type="Proteomes" id="UP000823561"/>
    </source>
</evidence>
<dbReference type="PROSITE" id="PS50089">
    <property type="entry name" value="ZF_RING_2"/>
    <property type="match status" value="1"/>
</dbReference>
<evidence type="ECO:0000259" key="7">
    <source>
        <dbReference type="PROSITE" id="PS50119"/>
    </source>
</evidence>
<dbReference type="Pfam" id="PF00643">
    <property type="entry name" value="zf-B_box"/>
    <property type="match status" value="1"/>
</dbReference>
<evidence type="ECO:0000256" key="4">
    <source>
        <dbReference type="PROSITE-ProRule" id="PRU00024"/>
    </source>
</evidence>
<keyword evidence="5" id="KW-0175">Coiled coil</keyword>
<feature type="domain" description="B box-type" evidence="7">
    <location>
        <begin position="84"/>
        <end position="125"/>
    </location>
</feature>
<feature type="domain" description="RING-type" evidence="6">
    <location>
        <begin position="13"/>
        <end position="52"/>
    </location>
</feature>
<dbReference type="Pfam" id="PF13445">
    <property type="entry name" value="zf-RING_UBOX"/>
    <property type="match status" value="1"/>
</dbReference>
<feature type="coiled-coil region" evidence="5">
    <location>
        <begin position="126"/>
        <end position="153"/>
    </location>
</feature>
<evidence type="ECO:0000256" key="1">
    <source>
        <dbReference type="ARBA" id="ARBA00022723"/>
    </source>
</evidence>
<dbReference type="GO" id="GO:0008270">
    <property type="term" value="F:zinc ion binding"/>
    <property type="evidence" value="ECO:0007669"/>
    <property type="project" value="UniProtKB-KW"/>
</dbReference>
<reference evidence="8" key="1">
    <citation type="submission" date="2020-10" db="EMBL/GenBank/DDBJ databases">
        <title>Chromosome-scale genome assembly of the Allis shad, Alosa alosa.</title>
        <authorList>
            <person name="Margot Z."/>
            <person name="Christophe K."/>
            <person name="Cabau C."/>
            <person name="Louis A."/>
            <person name="Berthelot C."/>
            <person name="Parey E."/>
            <person name="Roest Crollius H."/>
            <person name="Montfort J."/>
            <person name="Robinson-Rechavi M."/>
            <person name="Bucao C."/>
            <person name="Bouchez O."/>
            <person name="Gislard M."/>
            <person name="Lluch J."/>
            <person name="Milhes M."/>
            <person name="Lampietro C."/>
            <person name="Lopez Roques C."/>
            <person name="Donnadieu C."/>
            <person name="Braasch I."/>
            <person name="Desvignes T."/>
            <person name="Postlethwait J."/>
            <person name="Bobe J."/>
            <person name="Guiguen Y."/>
        </authorList>
    </citation>
    <scope>NUCLEOTIDE SEQUENCE</scope>
    <source>
        <strain evidence="8">M-15738</strain>
        <tissue evidence="8">Blood</tissue>
    </source>
</reference>
<dbReference type="SUPFAM" id="SSF57850">
    <property type="entry name" value="RING/U-box"/>
    <property type="match status" value="1"/>
</dbReference>
<accession>A0AAV6FI17</accession>
<evidence type="ECO:0000259" key="6">
    <source>
        <dbReference type="PROSITE" id="PS50089"/>
    </source>
</evidence>
<evidence type="ECO:0000313" key="8">
    <source>
        <dbReference type="EMBL" id="KAG5262119.1"/>
    </source>
</evidence>
<evidence type="ECO:0000256" key="5">
    <source>
        <dbReference type="SAM" id="Coils"/>
    </source>
</evidence>